<feature type="compositionally biased region" description="Low complexity" evidence="1">
    <location>
        <begin position="245"/>
        <end position="266"/>
    </location>
</feature>
<organism evidence="2 3">
    <name type="scientific">Aspergillus wentii DTO 134E9</name>
    <dbReference type="NCBI Taxonomy" id="1073089"/>
    <lineage>
        <taxon>Eukaryota</taxon>
        <taxon>Fungi</taxon>
        <taxon>Dikarya</taxon>
        <taxon>Ascomycota</taxon>
        <taxon>Pezizomycotina</taxon>
        <taxon>Eurotiomycetes</taxon>
        <taxon>Eurotiomycetidae</taxon>
        <taxon>Eurotiales</taxon>
        <taxon>Aspergillaceae</taxon>
        <taxon>Aspergillus</taxon>
        <taxon>Aspergillus subgen. Cremei</taxon>
    </lineage>
</organism>
<name>A0A1L9S2M9_ASPWE</name>
<evidence type="ECO:0000256" key="1">
    <source>
        <dbReference type="SAM" id="MobiDB-lite"/>
    </source>
</evidence>
<keyword evidence="3" id="KW-1185">Reference proteome</keyword>
<accession>A0A1L9S2M9</accession>
<dbReference type="EMBL" id="KV878209">
    <property type="protein sequence ID" value="OJJ41415.1"/>
    <property type="molecule type" value="Genomic_DNA"/>
</dbReference>
<feature type="compositionally biased region" description="Low complexity" evidence="1">
    <location>
        <begin position="1"/>
        <end position="13"/>
    </location>
</feature>
<reference evidence="3" key="1">
    <citation type="journal article" date="2017" name="Genome Biol.">
        <title>Comparative genomics reveals high biological diversity and specific adaptations in the industrially and medically important fungal genus Aspergillus.</title>
        <authorList>
            <person name="de Vries R.P."/>
            <person name="Riley R."/>
            <person name="Wiebenga A."/>
            <person name="Aguilar-Osorio G."/>
            <person name="Amillis S."/>
            <person name="Uchima C.A."/>
            <person name="Anderluh G."/>
            <person name="Asadollahi M."/>
            <person name="Askin M."/>
            <person name="Barry K."/>
            <person name="Battaglia E."/>
            <person name="Bayram O."/>
            <person name="Benocci T."/>
            <person name="Braus-Stromeyer S.A."/>
            <person name="Caldana C."/>
            <person name="Canovas D."/>
            <person name="Cerqueira G.C."/>
            <person name="Chen F."/>
            <person name="Chen W."/>
            <person name="Choi C."/>
            <person name="Clum A."/>
            <person name="Dos Santos R.A."/>
            <person name="Damasio A.R."/>
            <person name="Diallinas G."/>
            <person name="Emri T."/>
            <person name="Fekete E."/>
            <person name="Flipphi M."/>
            <person name="Freyberg S."/>
            <person name="Gallo A."/>
            <person name="Gournas C."/>
            <person name="Habgood R."/>
            <person name="Hainaut M."/>
            <person name="Harispe M.L."/>
            <person name="Henrissat B."/>
            <person name="Hilden K.S."/>
            <person name="Hope R."/>
            <person name="Hossain A."/>
            <person name="Karabika E."/>
            <person name="Karaffa L."/>
            <person name="Karanyi Z."/>
            <person name="Krasevec N."/>
            <person name="Kuo A."/>
            <person name="Kusch H."/>
            <person name="LaButti K."/>
            <person name="Lagendijk E.L."/>
            <person name="Lapidus A."/>
            <person name="Levasseur A."/>
            <person name="Lindquist E."/>
            <person name="Lipzen A."/>
            <person name="Logrieco A.F."/>
            <person name="MacCabe A."/>
            <person name="Maekelae M.R."/>
            <person name="Malavazi I."/>
            <person name="Melin P."/>
            <person name="Meyer V."/>
            <person name="Mielnichuk N."/>
            <person name="Miskei M."/>
            <person name="Molnar A.P."/>
            <person name="Mule G."/>
            <person name="Ngan C.Y."/>
            <person name="Orejas M."/>
            <person name="Orosz E."/>
            <person name="Ouedraogo J.P."/>
            <person name="Overkamp K.M."/>
            <person name="Park H.-S."/>
            <person name="Perrone G."/>
            <person name="Piumi F."/>
            <person name="Punt P.J."/>
            <person name="Ram A.F."/>
            <person name="Ramon A."/>
            <person name="Rauscher S."/>
            <person name="Record E."/>
            <person name="Riano-Pachon D.M."/>
            <person name="Robert V."/>
            <person name="Roehrig J."/>
            <person name="Ruller R."/>
            <person name="Salamov A."/>
            <person name="Salih N.S."/>
            <person name="Samson R.A."/>
            <person name="Sandor E."/>
            <person name="Sanguinetti M."/>
            <person name="Schuetze T."/>
            <person name="Sepcic K."/>
            <person name="Shelest E."/>
            <person name="Sherlock G."/>
            <person name="Sophianopoulou V."/>
            <person name="Squina F.M."/>
            <person name="Sun H."/>
            <person name="Susca A."/>
            <person name="Todd R.B."/>
            <person name="Tsang A."/>
            <person name="Unkles S.E."/>
            <person name="van de Wiele N."/>
            <person name="van Rossen-Uffink D."/>
            <person name="Oliveira J.V."/>
            <person name="Vesth T.C."/>
            <person name="Visser J."/>
            <person name="Yu J.-H."/>
            <person name="Zhou M."/>
            <person name="Andersen M.R."/>
            <person name="Archer D.B."/>
            <person name="Baker S.E."/>
            <person name="Benoit I."/>
            <person name="Brakhage A.A."/>
            <person name="Braus G.H."/>
            <person name="Fischer R."/>
            <person name="Frisvad J.C."/>
            <person name="Goldman G.H."/>
            <person name="Houbraken J."/>
            <person name="Oakley B."/>
            <person name="Pocsi I."/>
            <person name="Scazzocchio C."/>
            <person name="Seiboth B."/>
            <person name="vanKuyk P.A."/>
            <person name="Wortman J."/>
            <person name="Dyer P.S."/>
            <person name="Grigoriev I.V."/>
        </authorList>
    </citation>
    <scope>NUCLEOTIDE SEQUENCE [LARGE SCALE GENOMIC DNA]</scope>
    <source>
        <strain evidence="3">DTO 134E9</strain>
    </source>
</reference>
<proteinExistence type="predicted"/>
<dbReference type="RefSeq" id="XP_040695091.1">
    <property type="nucleotide sequence ID" value="XM_040830147.1"/>
</dbReference>
<gene>
    <name evidence="2" type="ORF">ASPWEDRAFT_167435</name>
</gene>
<sequence length="430" mass="48631">MKSSPQSTKSPKSPKSPRKAVPRQHSDGAMDPRNFTSDHPDQKDWSWENLPDILYQLKPDKDQPKLPTPRVKSYTIDGRPLRDLPVLPDRISSVVEEFRVEAWQRLDRRVHLGDIVARMHKDFEINCNALQQRSVRFRQEFGLLTWGTGNKRSNDLENILMPKLHAAGVDLLANTTRGYTPGLINPVLGEAGGRIPVPEHWVNREGAKRKKSMYKSPKSCKKATMKAVEEHVDVTPSDDGTVENPESPESPEITEEPQTPETPEQEPVVFVHENFSVKELPENVCMQDLDLSLGITKPILRNPTARITKTAAAARALRRRAKHIVSSQSIMELCKKFSDTCEIIKIRPELPLIQLPTQDIYPQNKPFELDCSFSCGNRKEIFDNALNQYYGGMCSLVEMPLLEPTTILADVEMEVEYSSAQSFSGISLRE</sequence>
<feature type="region of interest" description="Disordered" evidence="1">
    <location>
        <begin position="233"/>
        <end position="266"/>
    </location>
</feature>
<evidence type="ECO:0000313" key="3">
    <source>
        <dbReference type="Proteomes" id="UP000184383"/>
    </source>
</evidence>
<evidence type="ECO:0008006" key="4">
    <source>
        <dbReference type="Google" id="ProtNLM"/>
    </source>
</evidence>
<feature type="region of interest" description="Disordered" evidence="1">
    <location>
        <begin position="1"/>
        <end position="44"/>
    </location>
</feature>
<feature type="compositionally biased region" description="Basic and acidic residues" evidence="1">
    <location>
        <begin position="24"/>
        <end position="44"/>
    </location>
</feature>
<protein>
    <recommendedName>
        <fullName evidence="4">Clr5 domain-containing protein</fullName>
    </recommendedName>
</protein>
<dbReference type="VEuPathDB" id="FungiDB:ASPWEDRAFT_167435"/>
<dbReference type="Proteomes" id="UP000184383">
    <property type="component" value="Unassembled WGS sequence"/>
</dbReference>
<evidence type="ECO:0000313" key="2">
    <source>
        <dbReference type="EMBL" id="OJJ41415.1"/>
    </source>
</evidence>
<dbReference type="OrthoDB" id="5348779at2759"/>
<dbReference type="AlphaFoldDB" id="A0A1L9S2M9"/>
<dbReference type="GeneID" id="63745995"/>